<name>A0A8H3IDG3_9LECA</name>
<dbReference type="Proteomes" id="UP000664521">
    <property type="component" value="Unassembled WGS sequence"/>
</dbReference>
<dbReference type="OrthoDB" id="4500473at2759"/>
<dbReference type="EMBL" id="CAJPDS010000018">
    <property type="protein sequence ID" value="CAF9916735.1"/>
    <property type="molecule type" value="Genomic_DNA"/>
</dbReference>
<reference evidence="2" key="1">
    <citation type="submission" date="2021-03" db="EMBL/GenBank/DDBJ databases">
        <authorList>
            <person name="Tagirdzhanova G."/>
        </authorList>
    </citation>
    <scope>NUCLEOTIDE SEQUENCE</scope>
</reference>
<comment type="caution">
    <text evidence="2">The sequence shown here is derived from an EMBL/GenBank/DDBJ whole genome shotgun (WGS) entry which is preliminary data.</text>
</comment>
<gene>
    <name evidence="2" type="ORF">HETSPECPRED_002995</name>
</gene>
<evidence type="ECO:0000313" key="3">
    <source>
        <dbReference type="Proteomes" id="UP000664521"/>
    </source>
</evidence>
<accession>A0A8H3IDG3</accession>
<evidence type="ECO:0000313" key="2">
    <source>
        <dbReference type="EMBL" id="CAF9916735.1"/>
    </source>
</evidence>
<proteinExistence type="predicted"/>
<feature type="compositionally biased region" description="Basic and acidic residues" evidence="1">
    <location>
        <begin position="32"/>
        <end position="48"/>
    </location>
</feature>
<organism evidence="2 3">
    <name type="scientific">Heterodermia speciosa</name>
    <dbReference type="NCBI Taxonomy" id="116794"/>
    <lineage>
        <taxon>Eukaryota</taxon>
        <taxon>Fungi</taxon>
        <taxon>Dikarya</taxon>
        <taxon>Ascomycota</taxon>
        <taxon>Pezizomycotina</taxon>
        <taxon>Lecanoromycetes</taxon>
        <taxon>OSLEUM clade</taxon>
        <taxon>Lecanoromycetidae</taxon>
        <taxon>Caliciales</taxon>
        <taxon>Physciaceae</taxon>
        <taxon>Heterodermia</taxon>
    </lineage>
</organism>
<evidence type="ECO:0000256" key="1">
    <source>
        <dbReference type="SAM" id="MobiDB-lite"/>
    </source>
</evidence>
<protein>
    <submittedName>
        <fullName evidence="2">Uncharacterized protein</fullName>
    </submittedName>
</protein>
<dbReference type="AlphaFoldDB" id="A0A8H3IDG3"/>
<sequence>MANPSRTYILAPTRDTPPEGPICLGNIIASPKDPEEKENQRPPRERLGDNQTHNARKSGWSDIDTARHTAEGGFFASFLSILGIGGEATLKHAGSSSTSLSAAFMDTCWFNPTKQYIKESIEDPGVRSYIEENRWRSPVYMITGLMIVRGASASKSAMVEKGIHTQFGVDITAAGVPLTVGPILDLERAEEHNILFDHASDFVLAYRLRKIEVKQGGTVKSKKYTKGALYDSDNQDDVDASRHSWEASEIVDEEYSAETANRSLSMIIQEDSGT</sequence>
<keyword evidence="3" id="KW-1185">Reference proteome</keyword>
<feature type="region of interest" description="Disordered" evidence="1">
    <location>
        <begin position="1"/>
        <end position="62"/>
    </location>
</feature>